<dbReference type="Pfam" id="PF17784">
    <property type="entry name" value="Sulfotransfer_4"/>
    <property type="match status" value="1"/>
</dbReference>
<dbReference type="PANTHER" id="PTHR36978">
    <property type="entry name" value="P-LOOP CONTAINING NUCLEOTIDE TRIPHOSPHATE HYDROLASE"/>
    <property type="match status" value="1"/>
</dbReference>
<dbReference type="PANTHER" id="PTHR36978:SF4">
    <property type="entry name" value="P-LOOP CONTAINING NUCLEOSIDE TRIPHOSPHATE HYDROLASE PROTEIN"/>
    <property type="match status" value="1"/>
</dbReference>
<dbReference type="OrthoDB" id="408152at2759"/>
<dbReference type="Gene3D" id="3.40.50.300">
    <property type="entry name" value="P-loop containing nucleotide triphosphate hydrolases"/>
    <property type="match status" value="1"/>
</dbReference>
<dbReference type="OMA" id="TAYKVIC"/>
<keyword evidence="2" id="KW-1185">Reference proteome</keyword>
<dbReference type="AlphaFoldDB" id="A0A1X2HB31"/>
<proteinExistence type="predicted"/>
<dbReference type="InterPro" id="IPR027417">
    <property type="entry name" value="P-loop_NTPase"/>
</dbReference>
<evidence type="ECO:0000313" key="2">
    <source>
        <dbReference type="Proteomes" id="UP000242180"/>
    </source>
</evidence>
<accession>A0A1X2HB31</accession>
<protein>
    <submittedName>
        <fullName evidence="1">P-loop containing nucleoside triphosphate hydrolase protein</fullName>
    </submittedName>
</protein>
<dbReference type="GO" id="GO:0016787">
    <property type="term" value="F:hydrolase activity"/>
    <property type="evidence" value="ECO:0007669"/>
    <property type="project" value="UniProtKB-KW"/>
</dbReference>
<dbReference type="InParanoid" id="A0A1X2HB31"/>
<comment type="caution">
    <text evidence="1">The sequence shown here is derived from an EMBL/GenBank/DDBJ whole genome shotgun (WGS) entry which is preliminary data.</text>
</comment>
<dbReference type="SUPFAM" id="SSF52540">
    <property type="entry name" value="P-loop containing nucleoside triphosphate hydrolases"/>
    <property type="match status" value="1"/>
</dbReference>
<gene>
    <name evidence="1" type="ORF">BCR43DRAFT_493681</name>
</gene>
<dbReference type="InterPro" id="IPR040632">
    <property type="entry name" value="Sulfotransfer_4"/>
</dbReference>
<dbReference type="Proteomes" id="UP000242180">
    <property type="component" value="Unassembled WGS sequence"/>
</dbReference>
<organism evidence="1 2">
    <name type="scientific">Syncephalastrum racemosum</name>
    <name type="common">Filamentous fungus</name>
    <dbReference type="NCBI Taxonomy" id="13706"/>
    <lineage>
        <taxon>Eukaryota</taxon>
        <taxon>Fungi</taxon>
        <taxon>Fungi incertae sedis</taxon>
        <taxon>Mucoromycota</taxon>
        <taxon>Mucoromycotina</taxon>
        <taxon>Mucoromycetes</taxon>
        <taxon>Mucorales</taxon>
        <taxon>Syncephalastraceae</taxon>
        <taxon>Syncephalastrum</taxon>
    </lineage>
</organism>
<dbReference type="STRING" id="13706.A0A1X2HB31"/>
<dbReference type="EMBL" id="MCGN01000006">
    <property type="protein sequence ID" value="ORY95840.1"/>
    <property type="molecule type" value="Genomic_DNA"/>
</dbReference>
<reference evidence="1 2" key="1">
    <citation type="submission" date="2016-07" db="EMBL/GenBank/DDBJ databases">
        <title>Pervasive Adenine N6-methylation of Active Genes in Fungi.</title>
        <authorList>
            <consortium name="DOE Joint Genome Institute"/>
            <person name="Mondo S.J."/>
            <person name="Dannebaum R.O."/>
            <person name="Kuo R.C."/>
            <person name="Labutti K."/>
            <person name="Haridas S."/>
            <person name="Kuo A."/>
            <person name="Salamov A."/>
            <person name="Ahrendt S.R."/>
            <person name="Lipzen A."/>
            <person name="Sullivan W."/>
            <person name="Andreopoulos W.B."/>
            <person name="Clum A."/>
            <person name="Lindquist E."/>
            <person name="Daum C."/>
            <person name="Ramamoorthy G.K."/>
            <person name="Gryganskyi A."/>
            <person name="Culley D."/>
            <person name="Magnuson J.K."/>
            <person name="James T.Y."/>
            <person name="O'Malley M.A."/>
            <person name="Stajich J.E."/>
            <person name="Spatafora J.W."/>
            <person name="Visel A."/>
            <person name="Grigoriev I.V."/>
        </authorList>
    </citation>
    <scope>NUCLEOTIDE SEQUENCE [LARGE SCALE GENOMIC DNA]</scope>
    <source>
        <strain evidence="1 2">NRRL 2496</strain>
    </source>
</reference>
<sequence length="218" mass="24959">MAPLKVIGAGFSRTGTESLRTALNNLGFHTMHLHELFNKDHGTLAMDFLEVYRNPEKPVNWDSLYKDYDAAVDVPNYLLLDRLLKAYPDAKIILTERDVDSWYQSFHRTIIQTLGTVSEDAPQHVKDTQDMAVEICFDGVPFSGNEIDEGAFKSKYLRHYEWVKANVPSERLLVFKQGEANYPELCAFLGVEKVPEESYPWTNRSQDMAVYLKGVFQS</sequence>
<evidence type="ECO:0000313" key="1">
    <source>
        <dbReference type="EMBL" id="ORY95840.1"/>
    </source>
</evidence>
<name>A0A1X2HB31_SYNRA</name>
<keyword evidence="1" id="KW-0378">Hydrolase</keyword>